<dbReference type="Proteomes" id="UP000651050">
    <property type="component" value="Unassembled WGS sequence"/>
</dbReference>
<dbReference type="InterPro" id="IPR044087">
    <property type="entry name" value="NahD-like"/>
</dbReference>
<dbReference type="InterPro" id="IPR051924">
    <property type="entry name" value="GST_Kappa/NadH"/>
</dbReference>
<dbReference type="PIRSF" id="PIRSF006386">
    <property type="entry name" value="HCCAis_GSTk"/>
    <property type="match status" value="1"/>
</dbReference>
<dbReference type="GO" id="GO:1901170">
    <property type="term" value="P:naphthalene catabolic process"/>
    <property type="evidence" value="ECO:0007669"/>
    <property type="project" value="InterPro"/>
</dbReference>
<name>A0A931H6Z9_9BURK</name>
<evidence type="ECO:0000256" key="2">
    <source>
        <dbReference type="PIRSR" id="PIRSR006386-1"/>
    </source>
</evidence>
<comment type="similarity">
    <text evidence="1">Belongs to the GST superfamily. NadH family.</text>
</comment>
<dbReference type="EC" id="5.99.1.4" evidence="1"/>
<dbReference type="PANTHER" id="PTHR42943">
    <property type="entry name" value="GLUTATHIONE S-TRANSFERASE KAPPA"/>
    <property type="match status" value="1"/>
</dbReference>
<dbReference type="EMBL" id="JADWYS010000001">
    <property type="protein sequence ID" value="MBG9389607.1"/>
    <property type="molecule type" value="Genomic_DNA"/>
</dbReference>
<dbReference type="GO" id="GO:0018845">
    <property type="term" value="F:2-hydroxychromene-2-carboxylate isomerase activity"/>
    <property type="evidence" value="ECO:0007669"/>
    <property type="project" value="UniProtKB-UniRule"/>
</dbReference>
<evidence type="ECO:0000313" key="5">
    <source>
        <dbReference type="Proteomes" id="UP000651050"/>
    </source>
</evidence>
<dbReference type="PANTHER" id="PTHR42943:SF2">
    <property type="entry name" value="GLUTATHIONE S-TRANSFERASE KAPPA 1"/>
    <property type="match status" value="1"/>
</dbReference>
<gene>
    <name evidence="4" type="ORF">I5803_16375</name>
</gene>
<evidence type="ECO:0000259" key="3">
    <source>
        <dbReference type="Pfam" id="PF01323"/>
    </source>
</evidence>
<proteinExistence type="inferred from homology"/>
<dbReference type="InterPro" id="IPR014440">
    <property type="entry name" value="HCCAis_GSTk"/>
</dbReference>
<feature type="active site" description="Nucleophile" evidence="2">
    <location>
        <position position="12"/>
    </location>
</feature>
<feature type="domain" description="DSBA-like thioredoxin" evidence="3">
    <location>
        <begin position="3"/>
        <end position="189"/>
    </location>
</feature>
<evidence type="ECO:0000256" key="1">
    <source>
        <dbReference type="PIRNR" id="PIRNR006386"/>
    </source>
</evidence>
<reference evidence="4" key="1">
    <citation type="submission" date="2020-11" db="EMBL/GenBank/DDBJ databases">
        <title>Bacterial whole genome sequence for Caenimonas sp. DR4.4.</title>
        <authorList>
            <person name="Le V."/>
            <person name="Ko S.-R."/>
            <person name="Ahn C.-Y."/>
            <person name="Oh H.-M."/>
        </authorList>
    </citation>
    <scope>NUCLEOTIDE SEQUENCE</scope>
    <source>
        <strain evidence="4">DR4.4</strain>
    </source>
</reference>
<dbReference type="InterPro" id="IPR036249">
    <property type="entry name" value="Thioredoxin-like_sf"/>
</dbReference>
<evidence type="ECO:0000313" key="4">
    <source>
        <dbReference type="EMBL" id="MBG9389607.1"/>
    </source>
</evidence>
<dbReference type="RefSeq" id="WP_196987394.1">
    <property type="nucleotide sequence ID" value="NZ_JADWYS010000001.1"/>
</dbReference>
<sequence>MKQVTFYFDFISPYAYLAFEKLPLALQGISHAVDYKPLLFAGLLKHHGQLGPAEIAPKREWTYRQVLWQAHANDIPMDMPAAHPFNPLPLLRLSLACGANGLVNRYVAETVFRKVWRGGADPTDTGRLKELTELLKPARDPASDAVKSELKTNADEAIARGLFGVPTFAVDDKLFWGFDALPMLRAYLQGDAWFGQGHWDAETRLPGTQRARP</sequence>
<dbReference type="InterPro" id="IPR001853">
    <property type="entry name" value="DSBA-like_thioredoxin_dom"/>
</dbReference>
<accession>A0A931H6Z9</accession>
<dbReference type="Gene3D" id="3.40.30.10">
    <property type="entry name" value="Glutaredoxin"/>
    <property type="match status" value="1"/>
</dbReference>
<dbReference type="GO" id="GO:0006749">
    <property type="term" value="P:glutathione metabolic process"/>
    <property type="evidence" value="ECO:0007669"/>
    <property type="project" value="TreeGrafter"/>
</dbReference>
<dbReference type="Pfam" id="PF01323">
    <property type="entry name" value="DSBA"/>
    <property type="match status" value="1"/>
</dbReference>
<protein>
    <recommendedName>
        <fullName evidence="1">2-hydroxychromene-2-carboxylate isomerase</fullName>
        <ecNumber evidence="1">5.99.1.4</ecNumber>
    </recommendedName>
</protein>
<keyword evidence="5" id="KW-1185">Reference proteome</keyword>
<dbReference type="AlphaFoldDB" id="A0A931H6Z9"/>
<dbReference type="GO" id="GO:0004602">
    <property type="term" value="F:glutathione peroxidase activity"/>
    <property type="evidence" value="ECO:0007669"/>
    <property type="project" value="TreeGrafter"/>
</dbReference>
<dbReference type="SUPFAM" id="SSF52833">
    <property type="entry name" value="Thioredoxin-like"/>
    <property type="match status" value="1"/>
</dbReference>
<dbReference type="CDD" id="cd03022">
    <property type="entry name" value="DsbA_HCCA_Iso"/>
    <property type="match status" value="1"/>
</dbReference>
<comment type="catalytic activity">
    <reaction evidence="1">
        <text>2-hydroxychromene-2-carboxylate = (3E)-4-(2-hydroxyphenyl)-2-oxobut-3-enoate</text>
        <dbReference type="Rhea" id="RHEA:27401"/>
        <dbReference type="ChEBI" id="CHEBI:59350"/>
        <dbReference type="ChEBI" id="CHEBI:59353"/>
        <dbReference type="EC" id="5.99.1.4"/>
    </reaction>
</comment>
<dbReference type="GO" id="GO:0004364">
    <property type="term" value="F:glutathione transferase activity"/>
    <property type="evidence" value="ECO:0007669"/>
    <property type="project" value="TreeGrafter"/>
</dbReference>
<organism evidence="4 5">
    <name type="scientific">Caenimonas aquaedulcis</name>
    <dbReference type="NCBI Taxonomy" id="2793270"/>
    <lineage>
        <taxon>Bacteria</taxon>
        <taxon>Pseudomonadati</taxon>
        <taxon>Pseudomonadota</taxon>
        <taxon>Betaproteobacteria</taxon>
        <taxon>Burkholderiales</taxon>
        <taxon>Comamonadaceae</taxon>
        <taxon>Caenimonas</taxon>
    </lineage>
</organism>
<keyword evidence="1 4" id="KW-0413">Isomerase</keyword>
<comment type="caution">
    <text evidence="4">The sequence shown here is derived from an EMBL/GenBank/DDBJ whole genome shotgun (WGS) entry which is preliminary data.</text>
</comment>